<accession>A0A2K1XDT0</accession>
<proteinExistence type="predicted"/>
<gene>
    <name evidence="2" type="ORF">POPTR_016G104800</name>
</gene>
<dbReference type="EMBL" id="CM009305">
    <property type="protein sequence ID" value="PNS98933.1"/>
    <property type="molecule type" value="Genomic_DNA"/>
</dbReference>
<keyword evidence="1" id="KW-1133">Transmembrane helix</keyword>
<evidence type="ECO:0000313" key="2">
    <source>
        <dbReference type="EMBL" id="PNS98933.1"/>
    </source>
</evidence>
<sequence length="88" mass="10326">MGSLSYGFDLKRYEDSFIIQDQTKAIASETTANLSETIILLFQHRQIPFFNINSFFFFYMTVIHFFCVSMLLVFGNKQMVSKIFQLIC</sequence>
<dbReference type="InParanoid" id="A0A2K1XDT0"/>
<keyword evidence="3" id="KW-1185">Reference proteome</keyword>
<evidence type="ECO:0000256" key="1">
    <source>
        <dbReference type="SAM" id="Phobius"/>
    </source>
</evidence>
<keyword evidence="1" id="KW-0812">Transmembrane</keyword>
<name>A0A2K1XDT0_POPTR</name>
<dbReference type="AlphaFoldDB" id="A0A2K1XDT0"/>
<reference evidence="2 3" key="1">
    <citation type="journal article" date="2006" name="Science">
        <title>The genome of black cottonwood, Populus trichocarpa (Torr. &amp; Gray).</title>
        <authorList>
            <person name="Tuskan G.A."/>
            <person name="Difazio S."/>
            <person name="Jansson S."/>
            <person name="Bohlmann J."/>
            <person name="Grigoriev I."/>
            <person name="Hellsten U."/>
            <person name="Putnam N."/>
            <person name="Ralph S."/>
            <person name="Rombauts S."/>
            <person name="Salamov A."/>
            <person name="Schein J."/>
            <person name="Sterck L."/>
            <person name="Aerts A."/>
            <person name="Bhalerao R.R."/>
            <person name="Bhalerao R.P."/>
            <person name="Blaudez D."/>
            <person name="Boerjan W."/>
            <person name="Brun A."/>
            <person name="Brunner A."/>
            <person name="Busov V."/>
            <person name="Campbell M."/>
            <person name="Carlson J."/>
            <person name="Chalot M."/>
            <person name="Chapman J."/>
            <person name="Chen G.L."/>
            <person name="Cooper D."/>
            <person name="Coutinho P.M."/>
            <person name="Couturier J."/>
            <person name="Covert S."/>
            <person name="Cronk Q."/>
            <person name="Cunningham R."/>
            <person name="Davis J."/>
            <person name="Degroeve S."/>
            <person name="Dejardin A."/>
            <person name="Depamphilis C."/>
            <person name="Detter J."/>
            <person name="Dirks B."/>
            <person name="Dubchak I."/>
            <person name="Duplessis S."/>
            <person name="Ehlting J."/>
            <person name="Ellis B."/>
            <person name="Gendler K."/>
            <person name="Goodstein D."/>
            <person name="Gribskov M."/>
            <person name="Grimwood J."/>
            <person name="Groover A."/>
            <person name="Gunter L."/>
            <person name="Hamberger B."/>
            <person name="Heinze B."/>
            <person name="Helariutta Y."/>
            <person name="Henrissat B."/>
            <person name="Holligan D."/>
            <person name="Holt R."/>
            <person name="Huang W."/>
            <person name="Islam-Faridi N."/>
            <person name="Jones S."/>
            <person name="Jones-Rhoades M."/>
            <person name="Jorgensen R."/>
            <person name="Joshi C."/>
            <person name="Kangasjarvi J."/>
            <person name="Karlsson J."/>
            <person name="Kelleher C."/>
            <person name="Kirkpatrick R."/>
            <person name="Kirst M."/>
            <person name="Kohler A."/>
            <person name="Kalluri U."/>
            <person name="Larimer F."/>
            <person name="Leebens-Mack J."/>
            <person name="Leple J.C."/>
            <person name="Locascio P."/>
            <person name="Lou Y."/>
            <person name="Lucas S."/>
            <person name="Martin F."/>
            <person name="Montanini B."/>
            <person name="Napoli C."/>
            <person name="Nelson D.R."/>
            <person name="Nelson C."/>
            <person name="Nieminen K."/>
            <person name="Nilsson O."/>
            <person name="Pereda V."/>
            <person name="Peter G."/>
            <person name="Philippe R."/>
            <person name="Pilate G."/>
            <person name="Poliakov A."/>
            <person name="Razumovskaya J."/>
            <person name="Richardson P."/>
            <person name="Rinaldi C."/>
            <person name="Ritland K."/>
            <person name="Rouze P."/>
            <person name="Ryaboy D."/>
            <person name="Schmutz J."/>
            <person name="Schrader J."/>
            <person name="Segerman B."/>
            <person name="Shin H."/>
            <person name="Siddiqui A."/>
            <person name="Sterky F."/>
            <person name="Terry A."/>
            <person name="Tsai C.J."/>
            <person name="Uberbacher E."/>
            <person name="Unneberg P."/>
            <person name="Vahala J."/>
            <person name="Wall K."/>
            <person name="Wessler S."/>
            <person name="Yang G."/>
            <person name="Yin T."/>
            <person name="Douglas C."/>
            <person name="Marra M."/>
            <person name="Sandberg G."/>
            <person name="Van de Peer Y."/>
            <person name="Rokhsar D."/>
        </authorList>
    </citation>
    <scope>NUCLEOTIDE SEQUENCE [LARGE SCALE GENOMIC DNA]</scope>
    <source>
        <strain evidence="3">cv. Nisqually</strain>
    </source>
</reference>
<organism evidence="2 3">
    <name type="scientific">Populus trichocarpa</name>
    <name type="common">Western balsam poplar</name>
    <name type="synonym">Populus balsamifera subsp. trichocarpa</name>
    <dbReference type="NCBI Taxonomy" id="3694"/>
    <lineage>
        <taxon>Eukaryota</taxon>
        <taxon>Viridiplantae</taxon>
        <taxon>Streptophyta</taxon>
        <taxon>Embryophyta</taxon>
        <taxon>Tracheophyta</taxon>
        <taxon>Spermatophyta</taxon>
        <taxon>Magnoliopsida</taxon>
        <taxon>eudicotyledons</taxon>
        <taxon>Gunneridae</taxon>
        <taxon>Pentapetalae</taxon>
        <taxon>rosids</taxon>
        <taxon>fabids</taxon>
        <taxon>Malpighiales</taxon>
        <taxon>Salicaceae</taxon>
        <taxon>Saliceae</taxon>
        <taxon>Populus</taxon>
    </lineage>
</organism>
<keyword evidence="1" id="KW-0472">Membrane</keyword>
<evidence type="ECO:0000313" key="3">
    <source>
        <dbReference type="Proteomes" id="UP000006729"/>
    </source>
</evidence>
<protein>
    <submittedName>
        <fullName evidence="2">Uncharacterized protein</fullName>
    </submittedName>
</protein>
<dbReference type="Proteomes" id="UP000006729">
    <property type="component" value="Chromosome 16"/>
</dbReference>
<feature type="transmembrane region" description="Helical" evidence="1">
    <location>
        <begin position="55"/>
        <end position="74"/>
    </location>
</feature>